<feature type="transmembrane region" description="Helical" evidence="3">
    <location>
        <begin position="1871"/>
        <end position="1898"/>
    </location>
</feature>
<dbReference type="Gene3D" id="3.30.70.270">
    <property type="match status" value="1"/>
</dbReference>
<dbReference type="InterPro" id="IPR008737">
    <property type="entry name" value="DUF1758"/>
</dbReference>
<reference evidence="7" key="1">
    <citation type="submission" date="2016-11" db="UniProtKB">
        <authorList>
            <consortium name="WormBaseParasite"/>
        </authorList>
    </citation>
    <scope>IDENTIFICATION</scope>
</reference>
<dbReference type="Pfam" id="PF17921">
    <property type="entry name" value="Integrase_H2C2"/>
    <property type="match status" value="1"/>
</dbReference>
<name>A0A1I7T3X3_9PELO</name>
<dbReference type="SUPFAM" id="SSF53098">
    <property type="entry name" value="Ribonuclease H-like"/>
    <property type="match status" value="1"/>
</dbReference>
<dbReference type="PANTHER" id="PTHR47331:SF1">
    <property type="entry name" value="GAG-LIKE PROTEIN"/>
    <property type="match status" value="1"/>
</dbReference>
<evidence type="ECO:0000256" key="3">
    <source>
        <dbReference type="SAM" id="Phobius"/>
    </source>
</evidence>
<dbReference type="GO" id="GO:0015074">
    <property type="term" value="P:DNA integration"/>
    <property type="evidence" value="ECO:0007669"/>
    <property type="project" value="InterPro"/>
</dbReference>
<feature type="transmembrane region" description="Helical" evidence="3">
    <location>
        <begin position="1832"/>
        <end position="1850"/>
    </location>
</feature>
<evidence type="ECO:0000259" key="5">
    <source>
        <dbReference type="PROSITE" id="PS50994"/>
    </source>
</evidence>
<dbReference type="InterPro" id="IPR005312">
    <property type="entry name" value="DUF1759"/>
</dbReference>
<dbReference type="InterPro" id="IPR008042">
    <property type="entry name" value="Retrotrans_Pao"/>
</dbReference>
<feature type="region of interest" description="Disordered" evidence="2">
    <location>
        <begin position="1805"/>
        <end position="1826"/>
    </location>
</feature>
<dbReference type="PROSITE" id="PS50158">
    <property type="entry name" value="ZF_CCHC"/>
    <property type="match status" value="1"/>
</dbReference>
<dbReference type="STRING" id="1561998.A0A1I7T3X3"/>
<dbReference type="InterPro" id="IPR043502">
    <property type="entry name" value="DNA/RNA_pol_sf"/>
</dbReference>
<evidence type="ECO:0000259" key="4">
    <source>
        <dbReference type="PROSITE" id="PS50158"/>
    </source>
</evidence>
<keyword evidence="1" id="KW-0479">Metal-binding</keyword>
<dbReference type="GO" id="GO:0042575">
    <property type="term" value="C:DNA polymerase complex"/>
    <property type="evidence" value="ECO:0007669"/>
    <property type="project" value="UniProtKB-ARBA"/>
</dbReference>
<feature type="domain" description="Integrase catalytic" evidence="5">
    <location>
        <begin position="1496"/>
        <end position="1679"/>
    </location>
</feature>
<dbReference type="InterPro" id="IPR001878">
    <property type="entry name" value="Znf_CCHC"/>
</dbReference>
<feature type="compositionally biased region" description="Low complexity" evidence="2">
    <location>
        <begin position="468"/>
        <end position="495"/>
    </location>
</feature>
<organism evidence="6 7">
    <name type="scientific">Caenorhabditis tropicalis</name>
    <dbReference type="NCBI Taxonomy" id="1561998"/>
    <lineage>
        <taxon>Eukaryota</taxon>
        <taxon>Metazoa</taxon>
        <taxon>Ecdysozoa</taxon>
        <taxon>Nematoda</taxon>
        <taxon>Chromadorea</taxon>
        <taxon>Rhabditida</taxon>
        <taxon>Rhabditina</taxon>
        <taxon>Rhabditomorpha</taxon>
        <taxon>Rhabditoidea</taxon>
        <taxon>Rhabditidae</taxon>
        <taxon>Peloderinae</taxon>
        <taxon>Caenorhabditis</taxon>
    </lineage>
</organism>
<dbReference type="PROSITE" id="PS50994">
    <property type="entry name" value="INTEGRASE"/>
    <property type="match status" value="1"/>
</dbReference>
<accession>A0A1I7T3X3</accession>
<dbReference type="InterPro" id="IPR036397">
    <property type="entry name" value="RNaseH_sf"/>
</dbReference>
<dbReference type="InterPro" id="IPR021109">
    <property type="entry name" value="Peptidase_aspartic_dom_sf"/>
</dbReference>
<evidence type="ECO:0000313" key="6">
    <source>
        <dbReference type="Proteomes" id="UP000095282"/>
    </source>
</evidence>
<dbReference type="SMART" id="SM00343">
    <property type="entry name" value="ZnF_C2HC"/>
    <property type="match status" value="2"/>
</dbReference>
<feature type="region of interest" description="Disordered" evidence="2">
    <location>
        <begin position="427"/>
        <end position="451"/>
    </location>
</feature>
<keyword evidence="6" id="KW-1185">Reference proteome</keyword>
<dbReference type="Proteomes" id="UP000095282">
    <property type="component" value="Unplaced"/>
</dbReference>
<keyword evidence="1" id="KW-0862">Zinc</keyword>
<dbReference type="InterPro" id="IPR043128">
    <property type="entry name" value="Rev_trsase/Diguanyl_cyclase"/>
</dbReference>
<evidence type="ECO:0000313" key="7">
    <source>
        <dbReference type="WBParaSite" id="Csp11.Scaffold495.g2177.t2"/>
    </source>
</evidence>
<dbReference type="PANTHER" id="PTHR47331">
    <property type="entry name" value="PHD-TYPE DOMAIN-CONTAINING PROTEIN"/>
    <property type="match status" value="1"/>
</dbReference>
<sequence>EEEEIPKEKEIRDSSDVDELIHVIGTTIHLGEKLSIEIKRIKELERQWEEIIVNDSKELEKKQQYINKYGDFTTTTKEGQEFVDKLHNLYQIAIEKLQKISPEDATHVESWEQIMHSDSAPRPIITNSSPLTTTIPTTIPTINASIPISTSTLNSLNSYPVPSITATTTYSLPAPIVEPSQVSMTEGIPTLYKNYAVARQVLSQAYGGSLRLKNTLLQQLKDLPSIHLSRSPKDLQTFCNSASKVFHQLTSLDCQMDNMMTAALLTSKLPKRILAKLYANDTDSPLSAGQLITQLSSISTRENVVDDMYISNHKDEFDKNRSLTTMSAVAKHRPNNHHQHQDISYGSPKLCEYCASPRMHHRSHDCRQYKTKNERKQRANELKLCYRCLQSGHSAKFCRQQCTQCRGGHHLSLCRKILGAFNDSTFGNSSSAPGQQQRDFLPNTTGRGQGFQPQQVTIWNNQQQRRPNYQPNQQFQSNQNQQPIQQNQRQQHQQPFRAQGRNTNNFQPRGGNNYQHNRQGTGQPAMVTQAVDTSDETAQLPTSQDARNHWTTETYQVDQLSTLEIVADHGSDLKDIPDKESEAPLPAPVIMMTAEINIVDTEGVEKLATVFFDSGSNTSYISEKFTKGLALDTIGKKKMTVHTFGTKEATHMNSRVLKAILKLNNEHRAVHLCEVSHIASSIMTAPINTDMVKALLEGREEVLVRSRKEVDILIGMDLLMELLGEVKTIHLQNGLHLHLTKCGPIVSGKENRCRTESSTSRTTEASRRSRSDKRSFGNFLEKKKHGSFSRKPQFERKMDATPFDYRSAFRNIPVNRHLAFFRLLGTMKRLQRDEKLLEQYNKIFEEQLSLGFIEIVSDENHLDGKVVHYLAHHPVIKESSKSTQVRIVFDGSARIKKNERSLNDALHTGESLLPEIAGVMLRNRKPAILISADIKKAFLQLNLHVQDRDATRFLWISPEGDIICYRYKRVQFGLKSSPFLLNCTIKEHLAQYDCEFAKEMQRSIYVDNVYVGVNDEMEAQEFYKVSKKIFQDAQNELMPIPLEFNEQKLLGTPWNTNSDELILQLPQKRSGITSKRTVLKFIASCFDVLGLLAPVTLYGKLFFQELCKVTQSWDTPLSEELDKQWISIVEAWKGEPWKFPRQYFKNDELQCADRVELHIFTDASEKAFGAVGYLRIITKTRSAKSIILMAKCRVAPIRPQHSIPQLELIGVLTGVKLANYIIQELDVSINQTYLWTDSMCVLDMIQSQEQSKNKFVRNRIRLIDELSEDFIFSHIPGVNNPADLVTRGMTFEEIKSCDKWIHGPQFLQSLNDLPLRQSSQEKKANSLTLMTVNQETKEPIIDPHRFSSFHRMIRTVMTILHFLTRKTFNFNDHASKARKIIYQTAQLIHPPTEDCIETLRLVKTDGLWTYSGRVENKPLVYLPHGRIAALLIMEIHQQHMHSSAYYTLSRLRETIWIVKGRSFVNKVIKSCTRCEKRNNKPYLQPPFAPFPVSRYTPSRPFENIGTDYAGPFNVKVGQQITQCWFILFTCLYSRYTVVEVVLNMDAETFLHCLRRLSATFGIPKNIVSDNGTQFVMMTKVVEIVKEQHRQIQLNSVRLPKFHQIPAHSPWAGGVYERIIGLIKESLKRTGLTRQLLSLEEFQTTLAECVSNINMRPISYVAEDDDIKPLRPMDFVFPDSNLNHQLDIQPIDLDNIPRNRSELIENWSRSSSLTDHFRRRWSIEYPQILQERREFLHRQKHASQKKPSVGDIVLIEQKDVDKNRWTMARVIETKARSAVIKNGATKRKGEYPFNKLFPVETEIAEEVEPDEVPSSINNDSSTNQPPMRRSARLAALPSLLAIALLLPIASADNNTTEEHQFISQFEETYTAVNTIVTPITMMILGILMIFVLGAVVKILEFAAKIIQLFVSTILFGCWIISKFVKMLLKIRSNKRLRQHNFIFALISLTASRAAGRVPVANTLDVATKEPHYWGFNNSGDERNRFSIR</sequence>
<evidence type="ECO:0000256" key="1">
    <source>
        <dbReference type="PROSITE-ProRule" id="PRU00047"/>
    </source>
</evidence>
<dbReference type="InterPro" id="IPR012337">
    <property type="entry name" value="RNaseH-like_sf"/>
</dbReference>
<feature type="region of interest" description="Disordered" evidence="2">
    <location>
        <begin position="468"/>
        <end position="521"/>
    </location>
</feature>
<keyword evidence="3" id="KW-1133">Transmembrane helix</keyword>
<dbReference type="Pfam" id="PF03564">
    <property type="entry name" value="DUF1759"/>
    <property type="match status" value="1"/>
</dbReference>
<protein>
    <submittedName>
        <fullName evidence="7">CCHC-type domain-containing protein</fullName>
    </submittedName>
</protein>
<dbReference type="Gene3D" id="3.30.420.10">
    <property type="entry name" value="Ribonuclease H-like superfamily/Ribonuclease H"/>
    <property type="match status" value="2"/>
</dbReference>
<dbReference type="GO" id="GO:0008270">
    <property type="term" value="F:zinc ion binding"/>
    <property type="evidence" value="ECO:0007669"/>
    <property type="project" value="UniProtKB-KW"/>
</dbReference>
<dbReference type="WBParaSite" id="Csp11.Scaffold495.g2177.t2">
    <property type="protein sequence ID" value="Csp11.Scaffold495.g2177.t2"/>
    <property type="gene ID" value="Csp11.Scaffold495.g2177"/>
</dbReference>
<keyword evidence="3" id="KW-0472">Membrane</keyword>
<dbReference type="Pfam" id="PF05585">
    <property type="entry name" value="DUF1758"/>
    <property type="match status" value="1"/>
</dbReference>
<keyword evidence="1" id="KW-0863">Zinc-finger</keyword>
<feature type="region of interest" description="Disordered" evidence="2">
    <location>
        <begin position="748"/>
        <end position="776"/>
    </location>
</feature>
<proteinExistence type="predicted"/>
<feature type="compositionally biased region" description="Polar residues" evidence="2">
    <location>
        <begin position="500"/>
        <end position="521"/>
    </location>
</feature>
<feature type="transmembrane region" description="Helical" evidence="3">
    <location>
        <begin position="1904"/>
        <end position="1927"/>
    </location>
</feature>
<dbReference type="Pfam" id="PF18701">
    <property type="entry name" value="DUF5641"/>
    <property type="match status" value="1"/>
</dbReference>
<dbReference type="InterPro" id="IPR001584">
    <property type="entry name" value="Integrase_cat-core"/>
</dbReference>
<feature type="domain" description="CCHC-type" evidence="4">
    <location>
        <begin position="385"/>
        <end position="400"/>
    </location>
</feature>
<feature type="compositionally biased region" description="Polar residues" evidence="2">
    <location>
        <begin position="1813"/>
        <end position="1824"/>
    </location>
</feature>
<dbReference type="Pfam" id="PF00078">
    <property type="entry name" value="RVT_1"/>
    <property type="match status" value="1"/>
</dbReference>
<dbReference type="Gene3D" id="3.10.10.10">
    <property type="entry name" value="HIV Type 1 Reverse Transcriptase, subunit A, domain 1"/>
    <property type="match status" value="1"/>
</dbReference>
<dbReference type="eggNOG" id="ENOG502QR56">
    <property type="taxonomic scope" value="Eukaryota"/>
</dbReference>
<dbReference type="GO" id="GO:0003676">
    <property type="term" value="F:nucleic acid binding"/>
    <property type="evidence" value="ECO:0007669"/>
    <property type="project" value="InterPro"/>
</dbReference>
<dbReference type="SUPFAM" id="SSF56672">
    <property type="entry name" value="DNA/RNA polymerases"/>
    <property type="match status" value="1"/>
</dbReference>
<dbReference type="Pfam" id="PF05380">
    <property type="entry name" value="Peptidase_A17"/>
    <property type="match status" value="1"/>
</dbReference>
<dbReference type="Pfam" id="PF00665">
    <property type="entry name" value="rve"/>
    <property type="match status" value="1"/>
</dbReference>
<keyword evidence="3" id="KW-0812">Transmembrane</keyword>
<feature type="compositionally biased region" description="Basic and acidic residues" evidence="2">
    <location>
        <begin position="764"/>
        <end position="775"/>
    </location>
</feature>
<evidence type="ECO:0000256" key="2">
    <source>
        <dbReference type="SAM" id="MobiDB-lite"/>
    </source>
</evidence>
<dbReference type="Gene3D" id="2.40.70.10">
    <property type="entry name" value="Acid Proteases"/>
    <property type="match status" value="1"/>
</dbReference>
<dbReference type="InterPro" id="IPR000477">
    <property type="entry name" value="RT_dom"/>
</dbReference>
<dbReference type="InterPro" id="IPR041588">
    <property type="entry name" value="Integrase_H2C2"/>
</dbReference>
<dbReference type="InterPro" id="IPR040676">
    <property type="entry name" value="DUF5641"/>
</dbReference>